<dbReference type="Pfam" id="PF13181">
    <property type="entry name" value="TPR_8"/>
    <property type="match status" value="1"/>
</dbReference>
<evidence type="ECO:0000313" key="5">
    <source>
        <dbReference type="EMBL" id="MDJ1485794.1"/>
    </source>
</evidence>
<evidence type="ECO:0000313" key="6">
    <source>
        <dbReference type="Proteomes" id="UP001241110"/>
    </source>
</evidence>
<keyword evidence="2 3" id="KW-0802">TPR repeat</keyword>
<dbReference type="Gene3D" id="1.25.40.10">
    <property type="entry name" value="Tetratricopeptide repeat domain"/>
    <property type="match status" value="2"/>
</dbReference>
<dbReference type="Pfam" id="PF00515">
    <property type="entry name" value="TPR_1"/>
    <property type="match status" value="1"/>
</dbReference>
<reference evidence="5" key="1">
    <citation type="submission" date="2023-05" db="EMBL/GenBank/DDBJ databases">
        <authorList>
            <person name="Zhang X."/>
        </authorList>
    </citation>
    <scope>NUCLEOTIDE SEQUENCE</scope>
    <source>
        <strain evidence="5">YF14B1</strain>
    </source>
</reference>
<accession>A0AAE3UDH5</accession>
<name>A0AAE3UDH5_9BACT</name>
<feature type="signal peptide" evidence="4">
    <location>
        <begin position="1"/>
        <end position="19"/>
    </location>
</feature>
<dbReference type="EMBL" id="JASJOS010000023">
    <property type="protein sequence ID" value="MDJ1485794.1"/>
    <property type="molecule type" value="Genomic_DNA"/>
</dbReference>
<dbReference type="Proteomes" id="UP001241110">
    <property type="component" value="Unassembled WGS sequence"/>
</dbReference>
<feature type="repeat" description="TPR" evidence="3">
    <location>
        <begin position="247"/>
        <end position="280"/>
    </location>
</feature>
<dbReference type="PROSITE" id="PS50005">
    <property type="entry name" value="TPR"/>
    <property type="match status" value="2"/>
</dbReference>
<dbReference type="SMART" id="SM00028">
    <property type="entry name" value="TPR"/>
    <property type="match status" value="6"/>
</dbReference>
<keyword evidence="4" id="KW-0732">Signal</keyword>
<dbReference type="InterPro" id="IPR011990">
    <property type="entry name" value="TPR-like_helical_dom_sf"/>
</dbReference>
<dbReference type="RefSeq" id="WP_313988818.1">
    <property type="nucleotide sequence ID" value="NZ_JASJOS010000023.1"/>
</dbReference>
<dbReference type="PROSITE" id="PS50293">
    <property type="entry name" value="TPR_REGION"/>
    <property type="match status" value="1"/>
</dbReference>
<comment type="caution">
    <text evidence="5">The sequence shown here is derived from an EMBL/GenBank/DDBJ whole genome shotgun (WGS) entry which is preliminary data.</text>
</comment>
<dbReference type="InterPro" id="IPR019734">
    <property type="entry name" value="TPR_rpt"/>
</dbReference>
<proteinExistence type="predicted"/>
<feature type="repeat" description="TPR" evidence="3">
    <location>
        <begin position="145"/>
        <end position="178"/>
    </location>
</feature>
<evidence type="ECO:0000256" key="1">
    <source>
        <dbReference type="ARBA" id="ARBA00022737"/>
    </source>
</evidence>
<sequence length="373" mass="41913">MKKVFLACLFQLTAVGVFAQAGAAYASLQSGKLDDAKTQIDKAITNEKQAAKANTWLYRGDIYAGIANSPLPNYAGLDTNALQIAYDSYKKAGELDAKKAEEANKKIADLQPIAMNMGSKKYQEDKFAAAAKYFDMARTLNAKDTVAALYAGVAYQRAEDYAKARDAFEALINLGSNDPSIYNVVHSIYRTEKNNEKALEIVKKGLAKFPTNKELKQNEFNLYIEMGKSEEAKANLEQSLKSDPNNLEYLKNLGILYDQTGDKVKAQEYYEKALAVDPNNYDANFNLAVLHYNKGADLNKKVRDMDLKTYQKEGKKVETEMKGHFQKALPYFEKNFSLRKDDMQVLEPLKSIYTILERKADADKIDKVIQTIK</sequence>
<evidence type="ECO:0000256" key="4">
    <source>
        <dbReference type="SAM" id="SignalP"/>
    </source>
</evidence>
<evidence type="ECO:0000256" key="2">
    <source>
        <dbReference type="ARBA" id="ARBA00022803"/>
    </source>
</evidence>
<dbReference type="InterPro" id="IPR051012">
    <property type="entry name" value="CellSynth/LPSAsmb/PSIAsmb"/>
</dbReference>
<dbReference type="PANTHER" id="PTHR45586:SF1">
    <property type="entry name" value="LIPOPOLYSACCHARIDE ASSEMBLY PROTEIN B"/>
    <property type="match status" value="1"/>
</dbReference>
<dbReference type="AlphaFoldDB" id="A0AAE3UDH5"/>
<dbReference type="SUPFAM" id="SSF48452">
    <property type="entry name" value="TPR-like"/>
    <property type="match status" value="1"/>
</dbReference>
<organism evidence="5 6">
    <name type="scientific">Xanthocytophaga flava</name>
    <dbReference type="NCBI Taxonomy" id="3048013"/>
    <lineage>
        <taxon>Bacteria</taxon>
        <taxon>Pseudomonadati</taxon>
        <taxon>Bacteroidota</taxon>
        <taxon>Cytophagia</taxon>
        <taxon>Cytophagales</taxon>
        <taxon>Rhodocytophagaceae</taxon>
        <taxon>Xanthocytophaga</taxon>
    </lineage>
</organism>
<keyword evidence="1" id="KW-0677">Repeat</keyword>
<protein>
    <submittedName>
        <fullName evidence="5">Tetratricopeptide repeat protein</fullName>
    </submittedName>
</protein>
<feature type="chain" id="PRO_5042241479" evidence="4">
    <location>
        <begin position="20"/>
        <end position="373"/>
    </location>
</feature>
<evidence type="ECO:0000256" key="3">
    <source>
        <dbReference type="PROSITE-ProRule" id="PRU00339"/>
    </source>
</evidence>
<gene>
    <name evidence="5" type="ORF">QNI16_35260</name>
</gene>
<dbReference type="PANTHER" id="PTHR45586">
    <property type="entry name" value="TPR REPEAT-CONTAINING PROTEIN PA4667"/>
    <property type="match status" value="1"/>
</dbReference>
<dbReference type="Pfam" id="PF13432">
    <property type="entry name" value="TPR_16"/>
    <property type="match status" value="1"/>
</dbReference>